<evidence type="ECO:0000313" key="2">
    <source>
        <dbReference type="Proteomes" id="UP001596166"/>
    </source>
</evidence>
<name>A0ABW0G6Y9_9PROT</name>
<gene>
    <name evidence="1" type="ORF">ACFPMG_15490</name>
</gene>
<dbReference type="EMBL" id="JBHSLC010000027">
    <property type="protein sequence ID" value="MFC5356416.1"/>
    <property type="molecule type" value="Genomic_DNA"/>
</dbReference>
<comment type="caution">
    <text evidence="1">The sequence shown here is derived from an EMBL/GenBank/DDBJ whole genome shotgun (WGS) entry which is preliminary data.</text>
</comment>
<evidence type="ECO:0000313" key="1">
    <source>
        <dbReference type="EMBL" id="MFC5356416.1"/>
    </source>
</evidence>
<protein>
    <submittedName>
        <fullName evidence="1">Uncharacterized protein</fullName>
    </submittedName>
</protein>
<sequence length="59" mass="6622">MSIDPIDRDKAPPGECQHCDELRAAGITFHPPHRPSSLCRNVHRDGQRPEPHCTCDACF</sequence>
<proteinExistence type="predicted"/>
<dbReference type="RefSeq" id="WP_376995993.1">
    <property type="nucleotide sequence ID" value="NZ_JBHSLC010000027.1"/>
</dbReference>
<reference evidence="2" key="1">
    <citation type="journal article" date="2019" name="Int. J. Syst. Evol. Microbiol.">
        <title>The Global Catalogue of Microorganisms (GCM) 10K type strain sequencing project: providing services to taxonomists for standard genome sequencing and annotation.</title>
        <authorList>
            <consortium name="The Broad Institute Genomics Platform"/>
            <consortium name="The Broad Institute Genome Sequencing Center for Infectious Disease"/>
            <person name="Wu L."/>
            <person name="Ma J."/>
        </authorList>
    </citation>
    <scope>NUCLEOTIDE SEQUENCE [LARGE SCALE GENOMIC DNA]</scope>
    <source>
        <strain evidence="2">CCUG 58760</strain>
    </source>
</reference>
<accession>A0ABW0G6Y9</accession>
<organism evidence="1 2">
    <name type="scientific">Azospirillum himalayense</name>
    <dbReference type="NCBI Taxonomy" id="654847"/>
    <lineage>
        <taxon>Bacteria</taxon>
        <taxon>Pseudomonadati</taxon>
        <taxon>Pseudomonadota</taxon>
        <taxon>Alphaproteobacteria</taxon>
        <taxon>Rhodospirillales</taxon>
        <taxon>Azospirillaceae</taxon>
        <taxon>Azospirillum</taxon>
    </lineage>
</organism>
<dbReference type="Proteomes" id="UP001596166">
    <property type="component" value="Unassembled WGS sequence"/>
</dbReference>
<keyword evidence="2" id="KW-1185">Reference proteome</keyword>